<keyword evidence="6" id="KW-0812">Transmembrane</keyword>
<evidence type="ECO:0000313" key="13">
    <source>
        <dbReference type="EMBL" id="CAD7229052.1"/>
    </source>
</evidence>
<comment type="subcellular location">
    <subcellularLocation>
        <location evidence="2">Cell membrane</location>
    </subcellularLocation>
    <subcellularLocation>
        <location evidence="1">Membrane</location>
        <topology evidence="1">Single-pass membrane protein</topology>
    </subcellularLocation>
</comment>
<dbReference type="SMART" id="SM00181">
    <property type="entry name" value="EGF"/>
    <property type="match status" value="8"/>
</dbReference>
<comment type="similarity">
    <text evidence="3">Belongs to the tenascin family. Teneurin subfamily.</text>
</comment>
<gene>
    <name evidence="13" type="ORF">CTOB1V02_LOCUS6925</name>
</gene>
<dbReference type="InterPro" id="IPR028916">
    <property type="entry name" value="Tox-GHH_dom"/>
</dbReference>
<sequence length="2325" mass="261088">MKVDLGFSEWLSTGHWFLSVYNDDADDREVVFLATIAEGSCPQGCNRHGKCHEGQCVCDPGFSGPTCQERTCPVLCNGKGEYRDGECFCDPGWKGADCSVRHADCIEPDCSSHGVCVDGSCQCAQGYKGEFCQEVDCLDPSCAGHGYCLNGTCLCLPGWTGKSCEESEPCSSEKLCGDHGLWTGDKGTCECHEGWTGPSCDKAFCTEDCGSHGVCHEGTCLCEPGWGGPGCATPTCDDTCKGQCKKGKCLCPPGWNGALCTVNGCPNSCGSGSCVQGRSGAWECRCPVGWAGNDCQTKLETSCSDRRDNDGGLPYPKAKLLVCARTGAKRQNSGGVGNRASNMKNDPLKPQPTAERSEIPQRYGTLSGEKGLAERYHFSIEEPPTREIVSSKPADPHRRLDGLVPEVLVFELEPSVFVPDGLIDCQDPECCPDPACKPSQLCLTSPEPTDVLLRKPAPHMTATFFEKMRFIIEDQSIQSYASNKAFNDSMASVIRGRVVTADGQGIPGVRISTIDSAQGFTLSRKGGMFDMMVNGGGAVELHFNRQPFRAAMRRVIVPWNQVSQQLRAAMRRVIVPWNQVSQPFRAAMRRVIVPWNQVSQQLRAAMRRVIVPWNQVSQPFRAAMRLVIVPWNQIIVMDEVPLLTNNQAIKSSAALDPNKESQLSHCPDHDFNLLQPLVWSSMRTQALAGGCPEKSTVFLESQVVQESIKIPGTDLHLVYRSSQSRGYLSLLELRLTPPSPTPKSLKNIRLHIAVEGNEFTKTLEPRPNLRFTYAWDKYNVYRQAVWGSALARVRVGYDYGSCLVWEVRTAELPGLEPAVSEVGGWNIAVHRRYNPQGYVSSSWGLVHALIGERGKQRTSSAGRPTSAREKPPVLMAPRALATDSKGNVYVGDYDLIKKIYIDGRTRTVLRLNTTRVSYRYHLAVDPFSGALFISDPESYLVLRVGDPERDQIRPEPWIGNGNRCLPGNECGDGKRAMNAQLIYPKGIAVTTSGVTYIADGTTIRMVDEMGIITTVLGSHYHKNHWSPMPCDGVMEPGRVRLRWPTELAINPLDGTLHILDNHLVLQLLKDGRVKIVAGRPINCPLPEPRGAASVPLATDSYLVNPQSIAFNFAGELFVVESDSQRINRLRVRKSDGSFHHVAGKSSPCNCLECKCYTEGILKPDIFVFSSLSAVAVGPDRRIHLSDPGNLMVFSLTPFAPAGDSIHSGHLKYHFNRFGLHTSTEDLRTGKTLYQFSYTVDASNGKLRMVTDSRQRKILLLRDPRGEVVAIENPRNQKMDILLDRMNNLAEFRTPDSGNITFTYTTKGLLTRRTGEGTSRSYSYDNQGRCVELISPSGERMTLTFDLEEEAAKVTQRREFGDRPAIKKTVRIQRDGGVVVRQGDIVTKYYEQVDGSFEVFTPWESRHTISTLPFTIFEDTQKAEQFPMPSLQLVHPKDSSQEQSWSWRYFPVGEEIVREIIVNGQNLMTFKRNTKENQEMIFHHDFTIVNVTYDSQNRPVRWQPSPPFDPIAITYDRFGRRQSWRWGQQAMEFIYDRPGRLIEINENGRLTRFTYANFMFQPTSKTLPSGARYTMTYSSENGGLASIMTPGRAEYGFSLQSQFGYHRLLVRHPYSLEPFTAYFNEDGSLAQVRLCTDHGRMYNFFNQVGQIKKSIYGEAEISMGYENGIIKTVKQTERNFEMEIRFKYADGLVRREEHEFGPRSQLLNRTIEYGYDAQLQMNQARLMIDQVSQPVWKVERHPSTQFMVEVSGFEVSYPQPNRITLKDGKITVVYEMDGRGLLASKQLLFNHRRLAFKLKATRHINGQLDIRKISIANTDRQDSFTYNTDGYLSGASMREMRAASYVYDGDGNREGVSGQIQRDPCGRVLKIRGILLEFNAKGQIISVTKDAQRSTFSYDFQGRLTLWQGPERKDRISLAYIEDQITWVVNREGVKLILRDPWGHILGWEEEGKPRTYMATDQVGSPLAYFDKQGRVRKQVFRDPWGKWIQGDLGDFPIDFRGGFRDTLSEFILFGDRMYDPHTGIWLNPPWTDLTKKGFNGARFPEDVNLHLFMKNDPNRESPVPESLGIHESFHDWFKLNHYEAKEITRRFQPTIPPVLDQTLKLNFKPSTSASACAFETFLTTFHSPFTVASEDEGQSYPLARQASLFSPTLLLSTGSQGQVELTPGARGHLHSSVQGDVLSRVFNNTILLPSPEGIPTFLQSNPGRIDEDQRELARIAFLKVDRLDKTLVLQTMGEEIHLTYDKTVDPMRSAQYKAVERAWAREKWLAENGLPSLVKWSSQELRQLIETGRVHGYKPGDIHSVNKYSPLADDPANVLFIKEKV</sequence>
<dbReference type="Gene3D" id="2.120.10.30">
    <property type="entry name" value="TolB, C-terminal domain"/>
    <property type="match status" value="2"/>
</dbReference>
<feature type="disulfide bond" evidence="11">
    <location>
        <begin position="286"/>
        <end position="295"/>
    </location>
</feature>
<evidence type="ECO:0000256" key="5">
    <source>
        <dbReference type="ARBA" id="ARBA00022536"/>
    </source>
</evidence>
<dbReference type="Gene3D" id="2.180.10.10">
    <property type="entry name" value="RHS repeat-associated core"/>
    <property type="match status" value="2"/>
</dbReference>
<dbReference type="Pfam" id="PF25023">
    <property type="entry name" value="TEN_YD-shell"/>
    <property type="match status" value="1"/>
</dbReference>
<evidence type="ECO:0000256" key="1">
    <source>
        <dbReference type="ARBA" id="ARBA00004167"/>
    </source>
</evidence>
<evidence type="ECO:0000256" key="4">
    <source>
        <dbReference type="ARBA" id="ARBA00022475"/>
    </source>
</evidence>
<dbReference type="Pfam" id="PF24329">
    <property type="entry name" value="FN-plug_TEN1-4"/>
    <property type="match status" value="1"/>
</dbReference>
<feature type="region of interest" description="Disordered" evidence="12">
    <location>
        <begin position="329"/>
        <end position="366"/>
    </location>
</feature>
<evidence type="ECO:0000256" key="12">
    <source>
        <dbReference type="SAM" id="MobiDB-lite"/>
    </source>
</evidence>
<dbReference type="InterPro" id="IPR011042">
    <property type="entry name" value="6-blade_b-propeller_TolB-like"/>
</dbReference>
<keyword evidence="8" id="KW-1133">Transmembrane helix</keyword>
<keyword evidence="5 11" id="KW-0245">EGF-like domain</keyword>
<dbReference type="CDD" id="cd00054">
    <property type="entry name" value="EGF_CA"/>
    <property type="match status" value="2"/>
</dbReference>
<dbReference type="SUPFAM" id="SSF101898">
    <property type="entry name" value="NHL repeat"/>
    <property type="match status" value="1"/>
</dbReference>
<evidence type="ECO:0000256" key="6">
    <source>
        <dbReference type="ARBA" id="ARBA00022692"/>
    </source>
</evidence>
<dbReference type="OrthoDB" id="442731at2759"/>
<dbReference type="PROSITE" id="PS00022">
    <property type="entry name" value="EGF_1"/>
    <property type="match status" value="3"/>
</dbReference>
<dbReference type="InterPro" id="IPR051216">
    <property type="entry name" value="Teneurin"/>
</dbReference>
<dbReference type="GO" id="GO:0005886">
    <property type="term" value="C:plasma membrane"/>
    <property type="evidence" value="ECO:0007669"/>
    <property type="project" value="UniProtKB-SubCell"/>
</dbReference>
<evidence type="ECO:0000256" key="8">
    <source>
        <dbReference type="ARBA" id="ARBA00022989"/>
    </source>
</evidence>
<dbReference type="GO" id="GO:0008038">
    <property type="term" value="P:neuron recognition"/>
    <property type="evidence" value="ECO:0007669"/>
    <property type="project" value="UniProtKB-ARBA"/>
</dbReference>
<name>A0A7R8WCE6_9CRUS</name>
<feature type="disulfide bond" evidence="11">
    <location>
        <begin position="191"/>
        <end position="200"/>
    </location>
</feature>
<dbReference type="InterPro" id="IPR056822">
    <property type="entry name" value="TEN_NHL"/>
</dbReference>
<dbReference type="SUPFAM" id="SSF57196">
    <property type="entry name" value="EGF/Laminin"/>
    <property type="match status" value="1"/>
</dbReference>
<dbReference type="EMBL" id="OB661842">
    <property type="protein sequence ID" value="CAD7229052.1"/>
    <property type="molecule type" value="Genomic_DNA"/>
</dbReference>
<keyword evidence="7" id="KW-0677">Repeat</keyword>
<dbReference type="InterPro" id="IPR057627">
    <property type="entry name" value="FN-plug_TEN1-4"/>
</dbReference>
<protein>
    <submittedName>
        <fullName evidence="13">Uncharacterized protein</fullName>
    </submittedName>
</protein>
<dbReference type="InterPro" id="IPR056820">
    <property type="entry name" value="TEN_TTR-like"/>
</dbReference>
<dbReference type="GO" id="GO:0008045">
    <property type="term" value="P:motor neuron axon guidance"/>
    <property type="evidence" value="ECO:0007669"/>
    <property type="project" value="TreeGrafter"/>
</dbReference>
<evidence type="ECO:0000256" key="11">
    <source>
        <dbReference type="PROSITE-ProRule" id="PRU00076"/>
    </source>
</evidence>
<dbReference type="PANTHER" id="PTHR11219">
    <property type="entry name" value="TENEURIN AND N-ACETYLGLUCOSAMINE-1-PHOSPHODIESTER ALPHA-N-ACETYLGLUCOSAMINIDASE"/>
    <property type="match status" value="1"/>
</dbReference>
<evidence type="ECO:0000256" key="7">
    <source>
        <dbReference type="ARBA" id="ARBA00022737"/>
    </source>
</evidence>
<dbReference type="PROSITE" id="PS50026">
    <property type="entry name" value="EGF_3"/>
    <property type="match status" value="2"/>
</dbReference>
<dbReference type="PROSITE" id="PS01186">
    <property type="entry name" value="EGF_2"/>
    <property type="match status" value="3"/>
</dbReference>
<evidence type="ECO:0000256" key="2">
    <source>
        <dbReference type="ARBA" id="ARBA00004236"/>
    </source>
</evidence>
<evidence type="ECO:0000256" key="3">
    <source>
        <dbReference type="ARBA" id="ARBA00009385"/>
    </source>
</evidence>
<proteinExistence type="inferred from homology"/>
<keyword evidence="10 11" id="KW-1015">Disulfide bond</keyword>
<organism evidence="13">
    <name type="scientific">Cyprideis torosa</name>
    <dbReference type="NCBI Taxonomy" id="163714"/>
    <lineage>
        <taxon>Eukaryota</taxon>
        <taxon>Metazoa</taxon>
        <taxon>Ecdysozoa</taxon>
        <taxon>Arthropoda</taxon>
        <taxon>Crustacea</taxon>
        <taxon>Oligostraca</taxon>
        <taxon>Ostracoda</taxon>
        <taxon>Podocopa</taxon>
        <taxon>Podocopida</taxon>
        <taxon>Cytherocopina</taxon>
        <taxon>Cytheroidea</taxon>
        <taxon>Cytherideidae</taxon>
        <taxon>Cyprideis</taxon>
    </lineage>
</organism>
<dbReference type="Gene3D" id="2.10.25.10">
    <property type="entry name" value="Laminin"/>
    <property type="match status" value="6"/>
</dbReference>
<accession>A0A7R8WCE6</accession>
<keyword evidence="9" id="KW-0472">Membrane</keyword>
<dbReference type="Pfam" id="PF25020">
    <property type="entry name" value="TTR_TEN1-4"/>
    <property type="match status" value="1"/>
</dbReference>
<dbReference type="Pfam" id="PF25024">
    <property type="entry name" value="EGF_TEN"/>
    <property type="match status" value="1"/>
</dbReference>
<reference evidence="13" key="1">
    <citation type="submission" date="2020-11" db="EMBL/GenBank/DDBJ databases">
        <authorList>
            <person name="Tran Van P."/>
        </authorList>
    </citation>
    <scope>NUCLEOTIDE SEQUENCE</scope>
</reference>
<evidence type="ECO:0000256" key="9">
    <source>
        <dbReference type="ARBA" id="ARBA00023136"/>
    </source>
</evidence>
<comment type="caution">
    <text evidence="11">Lacks conserved residue(s) required for the propagation of feature annotation.</text>
</comment>
<feature type="compositionally biased region" description="Polar residues" evidence="12">
    <location>
        <begin position="329"/>
        <end position="344"/>
    </location>
</feature>
<dbReference type="InterPro" id="IPR056823">
    <property type="entry name" value="TEN-like_YD-shell"/>
</dbReference>
<dbReference type="InterPro" id="IPR000742">
    <property type="entry name" value="EGF"/>
</dbReference>
<keyword evidence="4" id="KW-1003">Cell membrane</keyword>
<dbReference type="FunFam" id="2.10.25.10:FF:000021">
    <property type="entry name" value="Teneurin transmembrane protein 2"/>
    <property type="match status" value="1"/>
</dbReference>
<dbReference type="FunFam" id="2.10.25.10:FF:000013">
    <property type="entry name" value="Teneurin transmembrane protein 4"/>
    <property type="match status" value="1"/>
</dbReference>
<dbReference type="PANTHER" id="PTHR11219:SF69">
    <property type="entry name" value="TENEURIN-A"/>
    <property type="match status" value="1"/>
</dbReference>
<evidence type="ECO:0000256" key="10">
    <source>
        <dbReference type="ARBA" id="ARBA00023157"/>
    </source>
</evidence>
<dbReference type="Pfam" id="PF15636">
    <property type="entry name" value="Tox-GHH"/>
    <property type="match status" value="1"/>
</dbReference>
<dbReference type="Pfam" id="PF25021">
    <property type="entry name" value="TEN_NHL"/>
    <property type="match status" value="1"/>
</dbReference>